<evidence type="ECO:0000256" key="5">
    <source>
        <dbReference type="ARBA" id="ARBA00022723"/>
    </source>
</evidence>
<protein>
    <recommendedName>
        <fullName evidence="4 9">Carbonic anhydrase</fullName>
        <ecNumber evidence="4 9">4.2.1.1</ecNumber>
    </recommendedName>
</protein>
<evidence type="ECO:0000256" key="7">
    <source>
        <dbReference type="ARBA" id="ARBA00023239"/>
    </source>
</evidence>
<dbReference type="SUPFAM" id="SSF51069">
    <property type="entry name" value="Carbonic anhydrase"/>
    <property type="match status" value="1"/>
</dbReference>
<dbReference type="PROSITE" id="PS00162">
    <property type="entry name" value="ALPHA_CA_1"/>
    <property type="match status" value="1"/>
</dbReference>
<dbReference type="InterPro" id="IPR041891">
    <property type="entry name" value="Alpha_CA_prokaryot-like"/>
</dbReference>
<dbReference type="GO" id="GO:0008270">
    <property type="term" value="F:zinc ion binding"/>
    <property type="evidence" value="ECO:0007669"/>
    <property type="project" value="UniProtKB-UniRule"/>
</dbReference>
<dbReference type="RefSeq" id="XP_040803295.1">
    <property type="nucleotide sequence ID" value="XM_040949185.1"/>
</dbReference>
<dbReference type="InterPro" id="IPR001148">
    <property type="entry name" value="CA_dom"/>
</dbReference>
<dbReference type="InterPro" id="IPR018338">
    <property type="entry name" value="Carbonic_anhydrase_a-class_CS"/>
</dbReference>
<name>A0A8G1RWX0_9EURO</name>
<dbReference type="InterPro" id="IPR036398">
    <property type="entry name" value="CA_dom_sf"/>
</dbReference>
<dbReference type="PROSITE" id="PS51144">
    <property type="entry name" value="ALPHA_CA_2"/>
    <property type="match status" value="1"/>
</dbReference>
<evidence type="ECO:0000256" key="6">
    <source>
        <dbReference type="ARBA" id="ARBA00022833"/>
    </source>
</evidence>
<accession>A0A8G1RWX0</accession>
<dbReference type="VEuPathDB" id="FungiDB:BO72DRAFT_505355"/>
<dbReference type="CDD" id="cd03124">
    <property type="entry name" value="alpha_CA_prokaryotic_like"/>
    <property type="match status" value="1"/>
</dbReference>
<evidence type="ECO:0000256" key="9">
    <source>
        <dbReference type="RuleBase" id="RU367011"/>
    </source>
</evidence>
<dbReference type="GO" id="GO:0004089">
    <property type="term" value="F:carbonate dehydratase activity"/>
    <property type="evidence" value="ECO:0007669"/>
    <property type="project" value="UniProtKB-UniRule"/>
</dbReference>
<dbReference type="SMART" id="SM01057">
    <property type="entry name" value="Carb_anhydrase"/>
    <property type="match status" value="1"/>
</dbReference>
<comment type="similarity">
    <text evidence="3 9">Belongs to the alpha-carbonic anhydrase family.</text>
</comment>
<dbReference type="PANTHER" id="PTHR18952:SF265">
    <property type="entry name" value="CARBONIC ANHYDRASE"/>
    <property type="match status" value="1"/>
</dbReference>
<evidence type="ECO:0000313" key="13">
    <source>
        <dbReference type="Proteomes" id="UP000249789"/>
    </source>
</evidence>
<evidence type="ECO:0000256" key="2">
    <source>
        <dbReference type="ARBA" id="ARBA00002904"/>
    </source>
</evidence>
<evidence type="ECO:0000256" key="8">
    <source>
        <dbReference type="ARBA" id="ARBA00048348"/>
    </source>
</evidence>
<keyword evidence="5 9" id="KW-0479">Metal-binding</keyword>
<dbReference type="Gene3D" id="3.10.200.10">
    <property type="entry name" value="Alpha carbonic anhydrase"/>
    <property type="match status" value="1"/>
</dbReference>
<proteinExistence type="inferred from homology"/>
<reference evidence="12 13" key="1">
    <citation type="submission" date="2018-02" db="EMBL/GenBank/DDBJ databases">
        <title>The genomes of Aspergillus section Nigri reveals drivers in fungal speciation.</title>
        <authorList>
            <consortium name="DOE Joint Genome Institute"/>
            <person name="Vesth T.C."/>
            <person name="Nybo J."/>
            <person name="Theobald S."/>
            <person name="Brandl J."/>
            <person name="Frisvad J.C."/>
            <person name="Nielsen K.F."/>
            <person name="Lyhne E.K."/>
            <person name="Kogle M.E."/>
            <person name="Kuo A."/>
            <person name="Riley R."/>
            <person name="Clum A."/>
            <person name="Nolan M."/>
            <person name="Lipzen A."/>
            <person name="Salamov A."/>
            <person name="Henrissat B."/>
            <person name="Wiebenga A."/>
            <person name="De vries R.P."/>
            <person name="Grigoriev I.V."/>
            <person name="Mortensen U.H."/>
            <person name="Andersen M.R."/>
            <person name="Baker S.E."/>
        </authorList>
    </citation>
    <scope>NUCLEOTIDE SEQUENCE [LARGE SCALE GENOMIC DNA]</scope>
    <source>
        <strain evidence="12 13">CBS 313.89</strain>
    </source>
</reference>
<dbReference type="InterPro" id="IPR023561">
    <property type="entry name" value="Carbonic_anhydrase_a-class"/>
</dbReference>
<evidence type="ECO:0000313" key="12">
    <source>
        <dbReference type="EMBL" id="RAK79285.1"/>
    </source>
</evidence>
<dbReference type="OrthoDB" id="429145at2759"/>
<keyword evidence="6 9" id="KW-0862">Zinc</keyword>
<gene>
    <name evidence="12" type="ORF">BO72DRAFT_505355</name>
</gene>
<feature type="signal peptide" evidence="10">
    <location>
        <begin position="1"/>
        <end position="15"/>
    </location>
</feature>
<keyword evidence="7 9" id="KW-0456">Lyase</keyword>
<dbReference type="Proteomes" id="UP000249789">
    <property type="component" value="Unassembled WGS sequence"/>
</dbReference>
<dbReference type="PANTHER" id="PTHR18952">
    <property type="entry name" value="CARBONIC ANHYDRASE"/>
    <property type="match status" value="1"/>
</dbReference>
<evidence type="ECO:0000259" key="11">
    <source>
        <dbReference type="PROSITE" id="PS51144"/>
    </source>
</evidence>
<sequence>MKHLTLLLVATTAYASCISDTFLFPRAAGDQAAINLFNYTELGGPFTWHHINKANAACSQGKHQSPIHVLSEEVDYVTSSSLALDIPAADEAKISNLGSGLEVALAQGTLTVSENHQYQLAQFHFHTPSEHRVDQEYFPLEVHFVFKDYGTSIAVVAFLFQLSSTGEAVHPFDYIFNHLDDVDRPGTSTETGYLDFKYLTAHLVTHDIYRYIGSLTTPPCTEGVAWYISAEPLPLDVVSFNKIKRILKFNARFTQNALGQENLLKVAVQAVD</sequence>
<dbReference type="AlphaFoldDB" id="A0A8G1RWX0"/>
<comment type="catalytic activity">
    <reaction evidence="8 9">
        <text>hydrogencarbonate + H(+) = CO2 + H2O</text>
        <dbReference type="Rhea" id="RHEA:10748"/>
        <dbReference type="ChEBI" id="CHEBI:15377"/>
        <dbReference type="ChEBI" id="CHEBI:15378"/>
        <dbReference type="ChEBI" id="CHEBI:16526"/>
        <dbReference type="ChEBI" id="CHEBI:17544"/>
        <dbReference type="EC" id="4.2.1.1"/>
    </reaction>
</comment>
<dbReference type="EC" id="4.2.1.1" evidence="4 9"/>
<evidence type="ECO:0000256" key="1">
    <source>
        <dbReference type="ARBA" id="ARBA00001947"/>
    </source>
</evidence>
<comment type="function">
    <text evidence="2 9">Reversible hydration of carbon dioxide.</text>
</comment>
<evidence type="ECO:0000256" key="4">
    <source>
        <dbReference type="ARBA" id="ARBA00012925"/>
    </source>
</evidence>
<organism evidence="12 13">
    <name type="scientific">Aspergillus fijiensis CBS 313.89</name>
    <dbReference type="NCBI Taxonomy" id="1448319"/>
    <lineage>
        <taxon>Eukaryota</taxon>
        <taxon>Fungi</taxon>
        <taxon>Dikarya</taxon>
        <taxon>Ascomycota</taxon>
        <taxon>Pezizomycotina</taxon>
        <taxon>Eurotiomycetes</taxon>
        <taxon>Eurotiomycetidae</taxon>
        <taxon>Eurotiales</taxon>
        <taxon>Aspergillaceae</taxon>
        <taxon>Aspergillus</taxon>
    </lineage>
</organism>
<feature type="domain" description="Alpha-carbonic anhydrase" evidence="11">
    <location>
        <begin position="35"/>
        <end position="272"/>
    </location>
</feature>
<comment type="cofactor">
    <cofactor evidence="1 9">
        <name>Zn(2+)</name>
        <dbReference type="ChEBI" id="CHEBI:29105"/>
    </cofactor>
</comment>
<keyword evidence="13" id="KW-1185">Reference proteome</keyword>
<evidence type="ECO:0000256" key="10">
    <source>
        <dbReference type="SAM" id="SignalP"/>
    </source>
</evidence>
<evidence type="ECO:0000256" key="3">
    <source>
        <dbReference type="ARBA" id="ARBA00010718"/>
    </source>
</evidence>
<feature type="chain" id="PRO_5034133651" description="Carbonic anhydrase" evidence="10">
    <location>
        <begin position="16"/>
        <end position="272"/>
    </location>
</feature>
<dbReference type="EMBL" id="KZ824633">
    <property type="protein sequence ID" value="RAK79285.1"/>
    <property type="molecule type" value="Genomic_DNA"/>
</dbReference>
<dbReference type="Pfam" id="PF00194">
    <property type="entry name" value="Carb_anhydrase"/>
    <property type="match status" value="1"/>
</dbReference>
<dbReference type="GeneID" id="63866518"/>
<keyword evidence="10" id="KW-0732">Signal</keyword>